<dbReference type="AlphaFoldDB" id="A0A1X4GAH3"/>
<dbReference type="InterPro" id="IPR006311">
    <property type="entry name" value="TAT_signal"/>
</dbReference>
<evidence type="ECO:0000313" key="2">
    <source>
        <dbReference type="Proteomes" id="UP000193587"/>
    </source>
</evidence>
<comment type="caution">
    <text evidence="1">The sequence shown here is derived from an EMBL/GenBank/DDBJ whole genome shotgun (WGS) entry which is preliminary data.</text>
</comment>
<evidence type="ECO:0000313" key="1">
    <source>
        <dbReference type="EMBL" id="OSO94181.1"/>
    </source>
</evidence>
<dbReference type="Proteomes" id="UP000193587">
    <property type="component" value="Unassembled WGS sequence"/>
</dbReference>
<proteinExistence type="predicted"/>
<accession>A0A1X4GAH3</accession>
<protein>
    <recommendedName>
        <fullName evidence="3">DUF885 domain-containing protein</fullName>
    </recommendedName>
</protein>
<gene>
    <name evidence="1" type="ORF">B9H04_14425</name>
</gene>
<dbReference type="eggNOG" id="arCOG09011">
    <property type="taxonomic scope" value="Archaea"/>
</dbReference>
<dbReference type="RefSeq" id="WP_049929404.1">
    <property type="nucleotide sequence ID" value="NZ_ATXS01000001.1"/>
</dbReference>
<reference evidence="1 2" key="1">
    <citation type="submission" date="2017-04" db="EMBL/GenBank/DDBJ databases">
        <title>MLSA of the genus Halorubrum.</title>
        <authorList>
            <person name="De La Haba R."/>
            <person name="Sanchez-Porro C."/>
            <person name="Infante-Dominguez C."/>
            <person name="Ventosa A."/>
        </authorList>
    </citation>
    <scope>NUCLEOTIDE SEQUENCE [LARGE SCALE GENOMIC DNA]</scope>
    <source>
        <strain evidence="1 2">DSM 17463</strain>
    </source>
</reference>
<dbReference type="STRING" id="1121945.GCA_000421805_00102"/>
<sequence>MPRGLTRRGALAAAGAAALGSLAGCSGRGSERRFWDDPPSLDVDAVPREFDDSVPARPRIVPVGFEPEVAAAFADRVDRLLSPIPDPLTAERLPHGGFRGRIEAERAAAREALPGPDEPLVPLEAVKRYSTARDHAASAVGTWAGVTVEGDPGAVAPDVGAVRQRASETLDALPGPAADPLAGAAVYGPIERWYDEALRRTLVGSGSPADEANPIRAGEAVGDVERVQSYVEAGRYLGDRYAASLADPQPVAEPIRREMDRLGSAVGDRLRELHGEGVEDLRENPGPEAFVDERAVARDAPSADLLSSAVYRSFDGLWFDPVAVGEYEPDHPATGLTRTALVQTRLRAVDAVAARVEAGDTMFPDDAAAIGAARGAAVESAAALAESENPLARWLATQFLPLFAEQDDALAADERSALSAATAYAEYRWIEIVADEAGAVAESVATAIDS</sequence>
<dbReference type="EMBL" id="NEDJ01000065">
    <property type="protein sequence ID" value="OSO94181.1"/>
    <property type="molecule type" value="Genomic_DNA"/>
</dbReference>
<dbReference type="PROSITE" id="PS51257">
    <property type="entry name" value="PROKAR_LIPOPROTEIN"/>
    <property type="match status" value="1"/>
</dbReference>
<evidence type="ECO:0008006" key="3">
    <source>
        <dbReference type="Google" id="ProtNLM"/>
    </source>
</evidence>
<organism evidence="1 2">
    <name type="scientific">Halorubrum ezzemoulense DSM 17463</name>
    <dbReference type="NCBI Taxonomy" id="1121945"/>
    <lineage>
        <taxon>Archaea</taxon>
        <taxon>Methanobacteriati</taxon>
        <taxon>Methanobacteriota</taxon>
        <taxon>Stenosarchaea group</taxon>
        <taxon>Halobacteria</taxon>
        <taxon>Halobacteriales</taxon>
        <taxon>Haloferacaceae</taxon>
        <taxon>Halorubrum</taxon>
    </lineage>
</organism>
<dbReference type="PROSITE" id="PS51318">
    <property type="entry name" value="TAT"/>
    <property type="match status" value="1"/>
</dbReference>
<name>A0A1X4GAH3_HALEZ</name>